<gene>
    <name evidence="1" type="ORF">GII36_02085</name>
</gene>
<protein>
    <submittedName>
        <fullName evidence="1">Uncharacterized protein</fullName>
    </submittedName>
</protein>
<sequence length="139" mass="15161">MATAEQHTIDTMSMRAHLGARIAVNVGSSTATEADAATLLAACDDIDWLVLQADKFMQELSAEFRAQLLDIATGARGNTSVTFARIAWSGPIRTDAGAYLNSATEELPLVRDFFLYPPRNTGEYQLFLRFVTESCTPTP</sequence>
<organism evidence="1 2">
    <name type="scientific">Candidatus Mycosynbacter amalyticus</name>
    <dbReference type="NCBI Taxonomy" id="2665156"/>
    <lineage>
        <taxon>Bacteria</taxon>
        <taxon>Candidatus Saccharimonadota</taxon>
        <taxon>Candidatus Saccharimonadota incertae sedis</taxon>
        <taxon>Candidatus Mycosynbacter</taxon>
    </lineage>
</organism>
<proteinExistence type="predicted"/>
<dbReference type="RefSeq" id="WP_260764088.1">
    <property type="nucleotide sequence ID" value="NZ_CP045921.1"/>
</dbReference>
<accession>A0A857MKH3</accession>
<evidence type="ECO:0000313" key="2">
    <source>
        <dbReference type="Proteomes" id="UP001059824"/>
    </source>
</evidence>
<evidence type="ECO:0000313" key="1">
    <source>
        <dbReference type="EMBL" id="QHN42638.1"/>
    </source>
</evidence>
<dbReference type="AlphaFoldDB" id="A0A857MKH3"/>
<dbReference type="EMBL" id="CP045921">
    <property type="protein sequence ID" value="QHN42638.1"/>
    <property type="molecule type" value="Genomic_DNA"/>
</dbReference>
<dbReference type="Proteomes" id="UP001059824">
    <property type="component" value="Chromosome"/>
</dbReference>
<reference evidence="1" key="1">
    <citation type="journal article" date="2021" name="Nat. Microbiol.">
        <title>Cocultivation of an ultrasmall environmental parasitic bacterium with lytic ability against bacteria associated with wastewater foams.</title>
        <authorList>
            <person name="Batinovic S."/>
            <person name="Rose J.J.A."/>
            <person name="Ratcliffe J."/>
            <person name="Seviour R.J."/>
            <person name="Petrovski S."/>
        </authorList>
    </citation>
    <scope>NUCLEOTIDE SEQUENCE</scope>
    <source>
        <strain evidence="1">JR1</strain>
    </source>
</reference>
<dbReference type="KEGG" id="mama:GII36_02085"/>
<name>A0A857MKH3_9BACT</name>
<keyword evidence="2" id="KW-1185">Reference proteome</keyword>